<organism evidence="3 4">
    <name type="scientific">Eragrostis curvula</name>
    <name type="common">weeping love grass</name>
    <dbReference type="NCBI Taxonomy" id="38414"/>
    <lineage>
        <taxon>Eukaryota</taxon>
        <taxon>Viridiplantae</taxon>
        <taxon>Streptophyta</taxon>
        <taxon>Embryophyta</taxon>
        <taxon>Tracheophyta</taxon>
        <taxon>Spermatophyta</taxon>
        <taxon>Magnoliopsida</taxon>
        <taxon>Liliopsida</taxon>
        <taxon>Poales</taxon>
        <taxon>Poaceae</taxon>
        <taxon>PACMAD clade</taxon>
        <taxon>Chloridoideae</taxon>
        <taxon>Eragrostideae</taxon>
        <taxon>Eragrostidinae</taxon>
        <taxon>Eragrostis</taxon>
    </lineage>
</organism>
<proteinExistence type="predicted"/>
<dbReference type="OrthoDB" id="691555at2759"/>
<dbReference type="Gramene" id="TVU27311">
    <property type="protein sequence ID" value="TVU27311"/>
    <property type="gene ID" value="EJB05_29913"/>
</dbReference>
<dbReference type="AlphaFoldDB" id="A0A5J9UVG2"/>
<sequence>MLLFQFPPLSSREDAEHWGRYPRVLVVYCSQVPPTAPARRRPAATAASGNQDPGFTCFLCCWIAISEEEASVRLLTLKNLNKGDQQFRARKDELQSRPIPTAVGGPPARAPRHGAPPSPYPCGPRPLPYGMPPVGLCSAASNPSPAVANAMTCRSAISFPHGDTFHLPQGTCYHNSYGEWLLLSREDGTCFLMNAFAEDTMEIPSLSSYSPCNEPVETVNDRIVPDDELHDKWMNVMSAEDITVVSLIVCSPCLIAAIVADDDSGYDPGTIALCRPGAAEWSVSAHEPCRCLSDMAFFQGKLYAIDTNTEDLLAIDIVDEHDNNKPRVSRIVRIIGCYADASST</sequence>
<dbReference type="Pfam" id="PF03478">
    <property type="entry name" value="Beta-prop_KIB1-4"/>
    <property type="match status" value="1"/>
</dbReference>
<protein>
    <recommendedName>
        <fullName evidence="2">KIB1-4 beta-propeller domain-containing protein</fullName>
    </recommendedName>
</protein>
<dbReference type="EMBL" id="RWGY01000013">
    <property type="protein sequence ID" value="TVU27311.1"/>
    <property type="molecule type" value="Genomic_DNA"/>
</dbReference>
<evidence type="ECO:0000313" key="4">
    <source>
        <dbReference type="Proteomes" id="UP000324897"/>
    </source>
</evidence>
<evidence type="ECO:0000256" key="1">
    <source>
        <dbReference type="SAM" id="MobiDB-lite"/>
    </source>
</evidence>
<evidence type="ECO:0000313" key="3">
    <source>
        <dbReference type="EMBL" id="TVU27311.1"/>
    </source>
</evidence>
<keyword evidence="4" id="KW-1185">Reference proteome</keyword>
<accession>A0A5J9UVG2</accession>
<gene>
    <name evidence="3" type="ORF">EJB05_29913</name>
</gene>
<reference evidence="3 4" key="1">
    <citation type="journal article" date="2019" name="Sci. Rep.">
        <title>A high-quality genome of Eragrostis curvula grass provides insights into Poaceae evolution and supports new strategies to enhance forage quality.</title>
        <authorList>
            <person name="Carballo J."/>
            <person name="Santos B.A.C.M."/>
            <person name="Zappacosta D."/>
            <person name="Garbus I."/>
            <person name="Selva J.P."/>
            <person name="Gallo C.A."/>
            <person name="Diaz A."/>
            <person name="Albertini E."/>
            <person name="Caccamo M."/>
            <person name="Echenique V."/>
        </authorList>
    </citation>
    <scope>NUCLEOTIDE SEQUENCE [LARGE SCALE GENOMIC DNA]</scope>
    <source>
        <strain evidence="4">cv. Victoria</strain>
        <tissue evidence="3">Leaf</tissue>
    </source>
</reference>
<evidence type="ECO:0000259" key="2">
    <source>
        <dbReference type="Pfam" id="PF03478"/>
    </source>
</evidence>
<feature type="region of interest" description="Disordered" evidence="1">
    <location>
        <begin position="88"/>
        <end position="116"/>
    </location>
</feature>
<name>A0A5J9UVG2_9POAL</name>
<dbReference type="Proteomes" id="UP000324897">
    <property type="component" value="Chromosome 2"/>
</dbReference>
<dbReference type="InterPro" id="IPR005174">
    <property type="entry name" value="KIB1-4_b-propeller"/>
</dbReference>
<dbReference type="PANTHER" id="PTHR33110:SF43">
    <property type="entry name" value="F-BOX DOMAIN-CONTAINING PROTEIN"/>
    <property type="match status" value="1"/>
</dbReference>
<feature type="domain" description="KIB1-4 beta-propeller" evidence="2">
    <location>
        <begin position="165"/>
        <end position="321"/>
    </location>
</feature>
<comment type="caution">
    <text evidence="3">The sequence shown here is derived from an EMBL/GenBank/DDBJ whole genome shotgun (WGS) entry which is preliminary data.</text>
</comment>
<dbReference type="PANTHER" id="PTHR33110">
    <property type="entry name" value="F-BOX/KELCH-REPEAT PROTEIN-RELATED"/>
    <property type="match status" value="1"/>
</dbReference>
<feature type="non-terminal residue" evidence="3">
    <location>
        <position position="1"/>
    </location>
</feature>